<organism evidence="2 3">
    <name type="scientific">Aequorivita viscosa</name>
    <dbReference type="NCBI Taxonomy" id="797419"/>
    <lineage>
        <taxon>Bacteria</taxon>
        <taxon>Pseudomonadati</taxon>
        <taxon>Bacteroidota</taxon>
        <taxon>Flavobacteriia</taxon>
        <taxon>Flavobacteriales</taxon>
        <taxon>Flavobacteriaceae</taxon>
        <taxon>Aequorivita</taxon>
    </lineage>
</organism>
<evidence type="ECO:0000313" key="3">
    <source>
        <dbReference type="Proteomes" id="UP000184172"/>
    </source>
</evidence>
<proteinExistence type="predicted"/>
<protein>
    <recommendedName>
        <fullName evidence="4">Outer membrane protein beta-barrel domain-containing protein</fullName>
    </recommendedName>
</protein>
<dbReference type="OrthoDB" id="1466811at2"/>
<dbReference type="RefSeq" id="WP_073215251.1">
    <property type="nucleotide sequence ID" value="NZ_FNNS01000005.1"/>
</dbReference>
<evidence type="ECO:0000256" key="1">
    <source>
        <dbReference type="SAM" id="SignalP"/>
    </source>
</evidence>
<dbReference type="EMBL" id="FQYV01000004">
    <property type="protein sequence ID" value="SHI63573.1"/>
    <property type="molecule type" value="Genomic_DNA"/>
</dbReference>
<reference evidence="3" key="1">
    <citation type="submission" date="2016-11" db="EMBL/GenBank/DDBJ databases">
        <authorList>
            <person name="Varghese N."/>
            <person name="Submissions S."/>
        </authorList>
    </citation>
    <scope>NUCLEOTIDE SEQUENCE [LARGE SCALE GENOMIC DNA]</scope>
    <source>
        <strain evidence="3">DSM 26349</strain>
    </source>
</reference>
<dbReference type="STRING" id="797419.SAMN05216556_10553"/>
<dbReference type="Proteomes" id="UP000184172">
    <property type="component" value="Unassembled WGS sequence"/>
</dbReference>
<dbReference type="AlphaFoldDB" id="A0A1M6CRT3"/>
<feature type="signal peptide" evidence="1">
    <location>
        <begin position="1"/>
        <end position="23"/>
    </location>
</feature>
<feature type="chain" id="PRO_5009916481" description="Outer membrane protein beta-barrel domain-containing protein" evidence="1">
    <location>
        <begin position="24"/>
        <end position="360"/>
    </location>
</feature>
<keyword evidence="1" id="KW-0732">Signal</keyword>
<evidence type="ECO:0008006" key="4">
    <source>
        <dbReference type="Google" id="ProtNLM"/>
    </source>
</evidence>
<accession>A0A1M6CRT3</accession>
<keyword evidence="3" id="KW-1185">Reference proteome</keyword>
<gene>
    <name evidence="2" type="ORF">SAMN04487908_10454</name>
</gene>
<sequence length="360" mass="40518">MKSIITITTALTLCVLTSFYAHAQETEKQTNVEQSSVLKQTIIQEEKDGLKAEIESINARLENKSISGAEAAALKKKAAEKHALNIENRLAIIDNQTALNERNGQEGENGEEDKSGTSVSISIGNENADNERVFGVSMKGKKKKVVYDRRTTSGANIAFGLNNVITKGESFNKSDFEVGGSRFFEIGWSWKTRVFENSNWLRVKYGLSFQFNGIKPTDNRYFVDTGEQTELQTHPLKLNKSKFRMDNLVVPLHFEFGPSEKVEREDYFRYKTHSKIRVGLGGYAGLNLGVRQKLKYEEDGNKIKQKLKSGYNSNNVIYGLSGYVGWGITSLYAKYDLNTIFTDNPVDQRNISVGLRLDFD</sequence>
<evidence type="ECO:0000313" key="2">
    <source>
        <dbReference type="EMBL" id="SHI63573.1"/>
    </source>
</evidence>
<name>A0A1M6CRT3_9FLAO</name>